<dbReference type="KEGG" id="cpso:CPPEL_07500"/>
<name>A0A3G6IZV9_9CORY</name>
<dbReference type="Proteomes" id="UP000271426">
    <property type="component" value="Chromosome"/>
</dbReference>
<protein>
    <submittedName>
        <fullName evidence="1">Uncharacterized protein</fullName>
    </submittedName>
</protein>
<evidence type="ECO:0000313" key="1">
    <source>
        <dbReference type="EMBL" id="AZA09610.1"/>
    </source>
</evidence>
<dbReference type="AlphaFoldDB" id="A0A3G6IZV9"/>
<reference evidence="1 2" key="1">
    <citation type="submission" date="2018-11" db="EMBL/GenBank/DDBJ databases">
        <authorList>
            <person name="Kleinhagauer T."/>
            <person name="Glaeser S.P."/>
            <person name="Spergser J."/>
            <person name="Ruckert C."/>
            <person name="Kaempfer P."/>
            <person name="Busse H.-J."/>
        </authorList>
    </citation>
    <scope>NUCLEOTIDE SEQUENCE [LARGE SCALE GENOMIC DNA]</scope>
    <source>
        <strain evidence="1 2">812CH</strain>
    </source>
</reference>
<organism evidence="1 2">
    <name type="scientific">Corynebacterium pseudopelargi</name>
    <dbReference type="NCBI Taxonomy" id="2080757"/>
    <lineage>
        <taxon>Bacteria</taxon>
        <taxon>Bacillati</taxon>
        <taxon>Actinomycetota</taxon>
        <taxon>Actinomycetes</taxon>
        <taxon>Mycobacteriales</taxon>
        <taxon>Corynebacteriaceae</taxon>
        <taxon>Corynebacterium</taxon>
    </lineage>
</organism>
<dbReference type="EMBL" id="CP033898">
    <property type="protein sequence ID" value="AZA09610.1"/>
    <property type="molecule type" value="Genomic_DNA"/>
</dbReference>
<gene>
    <name evidence="1" type="ORF">CPPEL_07500</name>
</gene>
<evidence type="ECO:0000313" key="2">
    <source>
        <dbReference type="Proteomes" id="UP000271426"/>
    </source>
</evidence>
<sequence length="110" mass="11055">MAAEGLAAEEREAVLERALLDAVLAVVVARCVLDCAGLLVALLDAVACVLGAVACVLGAEVSLVPQALKVQLSAKAAPSAEAACKNVELIGSRSKKANYALRGVAALVES</sequence>
<accession>A0A3G6IZV9</accession>
<proteinExistence type="predicted"/>
<keyword evidence="2" id="KW-1185">Reference proteome</keyword>